<dbReference type="Proteomes" id="UP000182227">
    <property type="component" value="Unassembled WGS sequence"/>
</dbReference>
<keyword evidence="1" id="KW-0812">Transmembrane</keyword>
<keyword evidence="1" id="KW-1133">Transmembrane helix</keyword>
<dbReference type="AlphaFoldDB" id="A0A0U1DRB5"/>
<dbReference type="EMBL" id="CTEF01000004">
    <property type="protein sequence ID" value="CQD21377.1"/>
    <property type="molecule type" value="Genomic_DNA"/>
</dbReference>
<keyword evidence="1" id="KW-0472">Membrane</keyword>
<feature type="transmembrane region" description="Helical" evidence="1">
    <location>
        <begin position="54"/>
        <end position="75"/>
    </location>
</feature>
<reference evidence="2 3" key="1">
    <citation type="submission" date="2015-03" db="EMBL/GenBank/DDBJ databases">
        <authorList>
            <person name="Murphy D."/>
        </authorList>
    </citation>
    <scope>NUCLEOTIDE SEQUENCE [LARGE SCALE GENOMIC DNA]</scope>
    <source>
        <strain evidence="2 3">D16</strain>
    </source>
</reference>
<name>A0A0U1DRB5_9MYCO</name>
<accession>A0A0U1DRB5</accession>
<feature type="transmembrane region" description="Helical" evidence="1">
    <location>
        <begin position="81"/>
        <end position="103"/>
    </location>
</feature>
<sequence>MAVGAFTGHVLAPKRVADHYGWVHDRWYQREIGSFNAGLGYGIVAYARGRRAEAFLGSWSVAALLLAITRLAAILSGDRRGFWNMATVAEDAALGIGGLLLMARRS</sequence>
<evidence type="ECO:0000313" key="2">
    <source>
        <dbReference type="EMBL" id="CQD21377.1"/>
    </source>
</evidence>
<proteinExistence type="predicted"/>
<organism evidence="2 3">
    <name type="scientific">Mycolicibacterium conceptionense</name>
    <dbReference type="NCBI Taxonomy" id="451644"/>
    <lineage>
        <taxon>Bacteria</taxon>
        <taxon>Bacillati</taxon>
        <taxon>Actinomycetota</taxon>
        <taxon>Actinomycetes</taxon>
        <taxon>Mycobacteriales</taxon>
        <taxon>Mycobacteriaceae</taxon>
        <taxon>Mycolicibacterium</taxon>
    </lineage>
</organism>
<gene>
    <name evidence="2" type="ORF">BN970_04986</name>
</gene>
<evidence type="ECO:0000313" key="3">
    <source>
        <dbReference type="Proteomes" id="UP000182227"/>
    </source>
</evidence>
<evidence type="ECO:0000256" key="1">
    <source>
        <dbReference type="SAM" id="Phobius"/>
    </source>
</evidence>
<protein>
    <recommendedName>
        <fullName evidence="4">DUF4345 domain-containing protein</fullName>
    </recommendedName>
</protein>
<evidence type="ECO:0008006" key="4">
    <source>
        <dbReference type="Google" id="ProtNLM"/>
    </source>
</evidence>